<reference evidence="2" key="1">
    <citation type="submission" date="2021-01" db="EMBL/GenBank/DDBJ databases">
        <title>Genome public.</title>
        <authorList>
            <person name="Liu C."/>
            <person name="Sun Q."/>
        </authorList>
    </citation>
    <scope>NUCLEOTIDE SEQUENCE</scope>
    <source>
        <strain evidence="2">M6</strain>
    </source>
</reference>
<dbReference type="PROSITE" id="PS52050">
    <property type="entry name" value="WYL"/>
    <property type="match status" value="1"/>
</dbReference>
<dbReference type="Proteomes" id="UP000633365">
    <property type="component" value="Unassembled WGS sequence"/>
</dbReference>
<dbReference type="InterPro" id="IPR026881">
    <property type="entry name" value="WYL_dom"/>
</dbReference>
<dbReference type="EMBL" id="JAEQMG010000068">
    <property type="protein sequence ID" value="MBK6088596.1"/>
    <property type="molecule type" value="Genomic_DNA"/>
</dbReference>
<name>A0A934WPQ2_9FIRM</name>
<evidence type="ECO:0000259" key="1">
    <source>
        <dbReference type="Pfam" id="PF13280"/>
    </source>
</evidence>
<dbReference type="Pfam" id="PF13280">
    <property type="entry name" value="WYL"/>
    <property type="match status" value="1"/>
</dbReference>
<sequence>MPKSANQKKKLLYLQKILLEKTDDAHAMTVNELKEALAAYDIHADRKTLYDDLELLGGCGLDICTIRTNTVRYYVGNRDFQLAELKLLVDAIQSSKFITRKKSLELIDKLSHLVSENDAKQLRRQVFVTNRVKSVNEKIYYSVDILHNAISADRQISFIYYKYEVDFTSPERIKKVPKKDEPYAVSPLALCWDDENYYLIAFDSAAGIIKHFRVDKMERIEQLAAPREHNDIIDAFNPAQYAKAVFSMFGGEEADVRLSVDNDKIGVIVDRFGTDIIISPESDKTFTVNLRLILSPQFYAWLFGMENKIRIISPEYAKIAFSNKILAVSSGH</sequence>
<gene>
    <name evidence="2" type="ORF">JKK62_08015</name>
</gene>
<comment type="caution">
    <text evidence="2">The sequence shown here is derived from an EMBL/GenBank/DDBJ whole genome shotgun (WGS) entry which is preliminary data.</text>
</comment>
<evidence type="ECO:0000313" key="3">
    <source>
        <dbReference type="Proteomes" id="UP000633365"/>
    </source>
</evidence>
<dbReference type="PANTHER" id="PTHR34580:SF1">
    <property type="entry name" value="PROTEIN PAFC"/>
    <property type="match status" value="1"/>
</dbReference>
<dbReference type="PANTHER" id="PTHR34580">
    <property type="match status" value="1"/>
</dbReference>
<dbReference type="SUPFAM" id="SSF46785">
    <property type="entry name" value="Winged helix' DNA-binding domain"/>
    <property type="match status" value="1"/>
</dbReference>
<evidence type="ECO:0000313" key="2">
    <source>
        <dbReference type="EMBL" id="MBK6088596.1"/>
    </source>
</evidence>
<protein>
    <submittedName>
        <fullName evidence="2">WYL domain-containing protein</fullName>
    </submittedName>
</protein>
<dbReference type="AlphaFoldDB" id="A0A934WPQ2"/>
<accession>A0A934WPQ2</accession>
<keyword evidence="3" id="KW-1185">Reference proteome</keyword>
<dbReference type="InterPro" id="IPR051534">
    <property type="entry name" value="CBASS_pafABC_assoc_protein"/>
</dbReference>
<dbReference type="RefSeq" id="WP_201427489.1">
    <property type="nucleotide sequence ID" value="NZ_JAEQMG010000068.1"/>
</dbReference>
<organism evidence="2 3">
    <name type="scientific">Ruminococcus difficilis</name>
    <dbReference type="NCBI Taxonomy" id="2763069"/>
    <lineage>
        <taxon>Bacteria</taxon>
        <taxon>Bacillati</taxon>
        <taxon>Bacillota</taxon>
        <taxon>Clostridia</taxon>
        <taxon>Eubacteriales</taxon>
        <taxon>Oscillospiraceae</taxon>
        <taxon>Ruminococcus</taxon>
    </lineage>
</organism>
<feature type="domain" description="WYL" evidence="1">
    <location>
        <begin position="144"/>
        <end position="221"/>
    </location>
</feature>
<proteinExistence type="predicted"/>
<dbReference type="InterPro" id="IPR036390">
    <property type="entry name" value="WH_DNA-bd_sf"/>
</dbReference>